<feature type="chain" id="PRO_5042614255" description="histidine kinase" evidence="8">
    <location>
        <begin position="21"/>
        <end position="1382"/>
    </location>
</feature>
<evidence type="ECO:0000259" key="9">
    <source>
        <dbReference type="PROSITE" id="PS01124"/>
    </source>
</evidence>
<dbReference type="Gene3D" id="2.130.10.10">
    <property type="entry name" value="YVTN repeat-like/Quinoprotein amine dehydrogenase"/>
    <property type="match status" value="3"/>
</dbReference>
<dbReference type="Gene3D" id="1.10.287.130">
    <property type="match status" value="1"/>
</dbReference>
<dbReference type="Pfam" id="PF00512">
    <property type="entry name" value="HisKA"/>
    <property type="match status" value="1"/>
</dbReference>
<dbReference type="Gene3D" id="1.10.10.60">
    <property type="entry name" value="Homeodomain-like"/>
    <property type="match status" value="1"/>
</dbReference>
<dbReference type="InterPro" id="IPR036890">
    <property type="entry name" value="HATPase_C_sf"/>
</dbReference>
<dbReference type="InterPro" id="IPR015943">
    <property type="entry name" value="WD40/YVTN_repeat-like_dom_sf"/>
</dbReference>
<dbReference type="SUPFAM" id="SSF46689">
    <property type="entry name" value="Homeodomain-like"/>
    <property type="match status" value="1"/>
</dbReference>
<accession>A0AAJ1VI78</accession>
<evidence type="ECO:0000256" key="5">
    <source>
        <dbReference type="ARBA" id="ARBA00023125"/>
    </source>
</evidence>
<dbReference type="PROSITE" id="PS00041">
    <property type="entry name" value="HTH_ARAC_FAMILY_1"/>
    <property type="match status" value="1"/>
</dbReference>
<dbReference type="PANTHER" id="PTHR43547">
    <property type="entry name" value="TWO-COMPONENT HISTIDINE KINASE"/>
    <property type="match status" value="1"/>
</dbReference>
<feature type="domain" description="Response regulatory" evidence="11">
    <location>
        <begin position="1132"/>
        <end position="1247"/>
    </location>
</feature>
<dbReference type="Pfam" id="PF00072">
    <property type="entry name" value="Response_reg"/>
    <property type="match status" value="1"/>
</dbReference>
<dbReference type="Gene3D" id="3.40.50.2300">
    <property type="match status" value="1"/>
</dbReference>
<dbReference type="GO" id="GO:0043565">
    <property type="term" value="F:sequence-specific DNA binding"/>
    <property type="evidence" value="ECO:0007669"/>
    <property type="project" value="InterPro"/>
</dbReference>
<dbReference type="Proteomes" id="UP001228636">
    <property type="component" value="Unassembled WGS sequence"/>
</dbReference>
<dbReference type="Pfam" id="PF07495">
    <property type="entry name" value="Y_Y_Y"/>
    <property type="match status" value="1"/>
</dbReference>
<comment type="catalytic activity">
    <reaction evidence="1">
        <text>ATP + protein L-histidine = ADP + protein N-phospho-L-histidine.</text>
        <dbReference type="EC" id="2.7.13.3"/>
    </reaction>
</comment>
<evidence type="ECO:0000259" key="10">
    <source>
        <dbReference type="PROSITE" id="PS50109"/>
    </source>
</evidence>
<dbReference type="InterPro" id="IPR001789">
    <property type="entry name" value="Sig_transdc_resp-reg_receiver"/>
</dbReference>
<dbReference type="GO" id="GO:0000155">
    <property type="term" value="F:phosphorelay sensor kinase activity"/>
    <property type="evidence" value="ECO:0007669"/>
    <property type="project" value="InterPro"/>
</dbReference>
<dbReference type="InterPro" id="IPR018062">
    <property type="entry name" value="HTH_AraC-typ_CS"/>
</dbReference>
<dbReference type="Pfam" id="PF07494">
    <property type="entry name" value="Reg_prop"/>
    <property type="match status" value="3"/>
</dbReference>
<dbReference type="SMART" id="SM00342">
    <property type="entry name" value="HTH_ARAC"/>
    <property type="match status" value="1"/>
</dbReference>
<evidence type="ECO:0000256" key="6">
    <source>
        <dbReference type="ARBA" id="ARBA00023163"/>
    </source>
</evidence>
<evidence type="ECO:0000256" key="2">
    <source>
        <dbReference type="ARBA" id="ARBA00012438"/>
    </source>
</evidence>
<proteinExistence type="predicted"/>
<keyword evidence="5" id="KW-0238">DNA-binding</keyword>
<organism evidence="12 13">
    <name type="scientific">Polaribacter sejongensis</name>
    <dbReference type="NCBI Taxonomy" id="985043"/>
    <lineage>
        <taxon>Bacteria</taxon>
        <taxon>Pseudomonadati</taxon>
        <taxon>Bacteroidota</taxon>
        <taxon>Flavobacteriia</taxon>
        <taxon>Flavobacteriales</taxon>
        <taxon>Flavobacteriaceae</taxon>
    </lineage>
</organism>
<dbReference type="CDD" id="cd17574">
    <property type="entry name" value="REC_OmpR"/>
    <property type="match status" value="1"/>
</dbReference>
<dbReference type="PROSITE" id="PS01124">
    <property type="entry name" value="HTH_ARAC_FAMILY_2"/>
    <property type="match status" value="1"/>
</dbReference>
<keyword evidence="4" id="KW-0805">Transcription regulation</keyword>
<evidence type="ECO:0000256" key="7">
    <source>
        <dbReference type="PROSITE-ProRule" id="PRU00169"/>
    </source>
</evidence>
<protein>
    <recommendedName>
        <fullName evidence="2">histidine kinase</fullName>
        <ecNumber evidence="2">2.7.13.3</ecNumber>
    </recommendedName>
</protein>
<dbReference type="SMART" id="SM00388">
    <property type="entry name" value="HisKA"/>
    <property type="match status" value="1"/>
</dbReference>
<evidence type="ECO:0000256" key="4">
    <source>
        <dbReference type="ARBA" id="ARBA00023015"/>
    </source>
</evidence>
<keyword evidence="8" id="KW-0732">Signal</keyword>
<evidence type="ECO:0000313" key="12">
    <source>
        <dbReference type="EMBL" id="MDN3620067.1"/>
    </source>
</evidence>
<dbReference type="InterPro" id="IPR011110">
    <property type="entry name" value="Reg_prop"/>
</dbReference>
<dbReference type="InterPro" id="IPR013783">
    <property type="entry name" value="Ig-like_fold"/>
</dbReference>
<evidence type="ECO:0000313" key="13">
    <source>
        <dbReference type="Proteomes" id="UP001228636"/>
    </source>
</evidence>
<reference evidence="12 13" key="1">
    <citation type="journal article" date="2014" name="Int. J. Syst. Evol. Microbiol.">
        <title>Complete genome sequence of Corynebacterium casei LMG S-19264T (=DSM 44701T), isolated from a smear-ripened cheese.</title>
        <authorList>
            <consortium name="US DOE Joint Genome Institute (JGI-PGF)"/>
            <person name="Walter F."/>
            <person name="Albersmeier A."/>
            <person name="Kalinowski J."/>
            <person name="Ruckert C."/>
        </authorList>
    </citation>
    <scope>NUCLEOTIDE SEQUENCE [LARGE SCALE GENOMIC DNA]</scope>
    <source>
        <strain evidence="12 13">CECT 8670</strain>
    </source>
</reference>
<dbReference type="SMART" id="SM00448">
    <property type="entry name" value="REC"/>
    <property type="match status" value="1"/>
</dbReference>
<dbReference type="CDD" id="cd00082">
    <property type="entry name" value="HisKA"/>
    <property type="match status" value="1"/>
</dbReference>
<dbReference type="SUPFAM" id="SSF52172">
    <property type="entry name" value="CheY-like"/>
    <property type="match status" value="1"/>
</dbReference>
<dbReference type="InterPro" id="IPR011006">
    <property type="entry name" value="CheY-like_superfamily"/>
</dbReference>
<name>A0AAJ1VI78_9FLAO</name>
<dbReference type="PROSITE" id="PS50109">
    <property type="entry name" value="HIS_KIN"/>
    <property type="match status" value="1"/>
</dbReference>
<dbReference type="InterPro" id="IPR003594">
    <property type="entry name" value="HATPase_dom"/>
</dbReference>
<dbReference type="RefSeq" id="WP_261973041.1">
    <property type="nucleotide sequence ID" value="NZ_CP103460.1"/>
</dbReference>
<keyword evidence="6" id="KW-0804">Transcription</keyword>
<sequence length="1382" mass="158310">MNFRILFIILCYFYSSTANAQLTNLKFENFGTNEGLSSSTCVELFQDREGVLWIGTNDGLNKYDGYNFEVYRPIPGDINSISNNRINTIIEDFNNNLWIGTDDGLNVLNKEKNKFFRIPLSQDDLHKVVVYDLFFDELTSFLWIATNNGVSKIVLKASFEPNSLNIERYKNNSNDNNSISQNNITSIQNDLDNQLWFVSNDQYLNKYNAKNNNFTRYLITQHSTKDFDHLPKATMVDSDGDFWIGNNLSHLVYWDTKRNEFETISIVDKDITIFDIYQDSKGLIWIATDGDGIYILDKKTREINHILNSKSNPFSLPNNQPSKIFEDQKGIFWIASYNKGISKLVLSKSYFGHYFHQANKKDGLSDKIGQAVLEDSSKRIWIGTGNGGLNLFNEKENSFTHYKSSVKNSNTISSNKILSLSESYNGSVWIGTWDGGLNNFNPETKKFTRYLHSTEDPYSIGQNTVWTSVEDSKKRLWFGTSTTGLNVLDPTSKRFYSYKEQLGVENTISSNFVFFLSIDSKNRLLVGTSMGLSYLDLNTLKEQIPTDIQFHKIETESVSNVKINYVEEDHFGNYWVGTNLGILKLDTNFKLLKTYTTINGLPNNIVVGIVEDDNFKIWVTTKGGVCLIDPIQESFSNYNSNDGLQGLEFQSKSIQKTQDGRLLMGGLNGFNLFKPTDVFSPPIFTKPTITNLKLFNKTVQAGDTIGNRVLLNKSIKEIKNFVLNYNEGFMTFEFVALNYKNPNQTEYAYRLIGLEENYINSGNNRSINYSNLLPGKYTFEVMSSIRGQWGSSKSAKINFTILPPPWKTWWSFCLYFILAGLIVWVALKYYTQKVQEIQSYELNRMKLQFFINVSHEFRTPLSLILNPVEKLLSNFNDPETVKTSAVTIQRSARRLLHLVNQLLDNRKMEVGMSPLQFEKGDVVDFSKDIFLLFKDLADKKEINYTFKSSSKKIISLFDFDKVEKIITNLISNAIKFTNDGGEIVVSIKKVKKKNTSKLLYFNKGLLKEYVEIIVEDSGIGLNEEQLKKIFSRFYNVVFTKTGTGIGLNFTKGLVELHGGNIHVESEYNKGSKFTVLLPIKKEKKLEKEVKHLKNEFLINSVMATEYQVLTTDSAVDNSEDVKEKGKEKVKPTILIVEDNKELRLHIKNDLKDIYNVKEAVNGLEGLIMIKKYFPDIIISDVMMPKMDGFEMCKQIKTDLETCHIPVILLTARALEEDRIEGYDNGADEYLAKPFQISVLTARVRNLLEAKARLREKFSKLGFMLPTEELVTNSLDQAFLDKTTNIVLDNISDTDFKLDNVLESIGLGRSQFYRKLQTITGQNPSNFIRSIRLKYASELLIKNEYSIKEISYMSGFNSTSYFGKTFKDLFEMTPKEFIEKNSK</sequence>
<dbReference type="Gene3D" id="3.30.565.10">
    <property type="entry name" value="Histidine kinase-like ATPase, C-terminal domain"/>
    <property type="match status" value="1"/>
</dbReference>
<evidence type="ECO:0000256" key="3">
    <source>
        <dbReference type="ARBA" id="ARBA00022553"/>
    </source>
</evidence>
<dbReference type="InterPro" id="IPR036097">
    <property type="entry name" value="HisK_dim/P_sf"/>
</dbReference>
<gene>
    <name evidence="12" type="ORF">QWY81_11440</name>
</gene>
<dbReference type="InterPro" id="IPR018060">
    <property type="entry name" value="HTH_AraC"/>
</dbReference>
<evidence type="ECO:0000259" key="11">
    <source>
        <dbReference type="PROSITE" id="PS50110"/>
    </source>
</evidence>
<dbReference type="PANTHER" id="PTHR43547:SF2">
    <property type="entry name" value="HYBRID SIGNAL TRANSDUCTION HISTIDINE KINASE C"/>
    <property type="match status" value="1"/>
</dbReference>
<evidence type="ECO:0000256" key="8">
    <source>
        <dbReference type="SAM" id="SignalP"/>
    </source>
</evidence>
<dbReference type="SMART" id="SM00387">
    <property type="entry name" value="HATPase_c"/>
    <property type="match status" value="1"/>
</dbReference>
<dbReference type="PRINTS" id="PR00344">
    <property type="entry name" value="BCTRLSENSOR"/>
</dbReference>
<dbReference type="InterPro" id="IPR011123">
    <property type="entry name" value="Y_Y_Y"/>
</dbReference>
<dbReference type="SUPFAM" id="SSF47384">
    <property type="entry name" value="Homodimeric domain of signal transducing histidine kinase"/>
    <property type="match status" value="1"/>
</dbReference>
<dbReference type="GO" id="GO:0003700">
    <property type="term" value="F:DNA-binding transcription factor activity"/>
    <property type="evidence" value="ECO:0007669"/>
    <property type="project" value="InterPro"/>
</dbReference>
<dbReference type="Pfam" id="PF12833">
    <property type="entry name" value="HTH_18"/>
    <property type="match status" value="1"/>
</dbReference>
<feature type="domain" description="HTH araC/xylS-type" evidence="9">
    <location>
        <begin position="1280"/>
        <end position="1379"/>
    </location>
</feature>
<dbReference type="SUPFAM" id="SSF63829">
    <property type="entry name" value="Calcium-dependent phosphotriesterase"/>
    <property type="match status" value="3"/>
</dbReference>
<keyword evidence="3 7" id="KW-0597">Phosphoprotein</keyword>
<dbReference type="FunFam" id="3.40.50.2300:FF:000138">
    <property type="entry name" value="Two-component system sensor histidine kinase/response regulator"/>
    <property type="match status" value="1"/>
</dbReference>
<dbReference type="InterPro" id="IPR003661">
    <property type="entry name" value="HisK_dim/P_dom"/>
</dbReference>
<dbReference type="Pfam" id="PF02518">
    <property type="entry name" value="HATPase_c"/>
    <property type="match status" value="1"/>
</dbReference>
<dbReference type="InterPro" id="IPR005467">
    <property type="entry name" value="His_kinase_dom"/>
</dbReference>
<feature type="modified residue" description="4-aspartylphosphate" evidence="7">
    <location>
        <position position="1180"/>
    </location>
</feature>
<dbReference type="InterPro" id="IPR004358">
    <property type="entry name" value="Sig_transdc_His_kin-like_C"/>
</dbReference>
<dbReference type="EMBL" id="JAUFQH010000009">
    <property type="protein sequence ID" value="MDN3620067.1"/>
    <property type="molecule type" value="Genomic_DNA"/>
</dbReference>
<dbReference type="Gene3D" id="2.60.40.10">
    <property type="entry name" value="Immunoglobulins"/>
    <property type="match status" value="1"/>
</dbReference>
<dbReference type="EC" id="2.7.13.3" evidence="2"/>
<evidence type="ECO:0000256" key="1">
    <source>
        <dbReference type="ARBA" id="ARBA00000085"/>
    </source>
</evidence>
<dbReference type="PROSITE" id="PS50110">
    <property type="entry name" value="RESPONSE_REGULATORY"/>
    <property type="match status" value="1"/>
</dbReference>
<comment type="caution">
    <text evidence="12">The sequence shown here is derived from an EMBL/GenBank/DDBJ whole genome shotgun (WGS) entry which is preliminary data.</text>
</comment>
<feature type="signal peptide" evidence="8">
    <location>
        <begin position="1"/>
        <end position="20"/>
    </location>
</feature>
<dbReference type="InterPro" id="IPR009057">
    <property type="entry name" value="Homeodomain-like_sf"/>
</dbReference>
<dbReference type="SUPFAM" id="SSF55874">
    <property type="entry name" value="ATPase domain of HSP90 chaperone/DNA topoisomerase II/histidine kinase"/>
    <property type="match status" value="1"/>
</dbReference>
<feature type="domain" description="Histidine kinase" evidence="10">
    <location>
        <begin position="852"/>
        <end position="1081"/>
    </location>
</feature>